<reference evidence="2" key="2">
    <citation type="submission" date="2021-01" db="EMBL/GenBank/DDBJ databases">
        <authorList>
            <person name="Schikora-Tamarit M.A."/>
        </authorList>
    </citation>
    <scope>NUCLEOTIDE SEQUENCE</scope>
    <source>
        <strain evidence="2">CBS6075</strain>
    </source>
</reference>
<dbReference type="RefSeq" id="XP_046060617.1">
    <property type="nucleotide sequence ID" value="XM_046204587.1"/>
</dbReference>
<comment type="caution">
    <text evidence="2">The sequence shown here is derived from an EMBL/GenBank/DDBJ whole genome shotgun (WGS) entry which is preliminary data.</text>
</comment>
<evidence type="ECO:0000256" key="1">
    <source>
        <dbReference type="SAM" id="MobiDB-lite"/>
    </source>
</evidence>
<evidence type="ECO:0000313" key="2">
    <source>
        <dbReference type="EMBL" id="KAH3665413.1"/>
    </source>
</evidence>
<organism evidence="2 3">
    <name type="scientific">Ogataea philodendri</name>
    <dbReference type="NCBI Taxonomy" id="1378263"/>
    <lineage>
        <taxon>Eukaryota</taxon>
        <taxon>Fungi</taxon>
        <taxon>Dikarya</taxon>
        <taxon>Ascomycota</taxon>
        <taxon>Saccharomycotina</taxon>
        <taxon>Pichiomycetes</taxon>
        <taxon>Pichiales</taxon>
        <taxon>Pichiaceae</taxon>
        <taxon>Ogataea</taxon>
    </lineage>
</organism>
<accession>A0A9P8P4J2</accession>
<sequence>MSNQTAPTSKPKVLKMTAPGTLISRPYFFSFKISPLTSLTVSASPAKSSEKRSTNTPTIVAEPGSFTNIPMIKISTEAARLKRIKINKETQNLFSSMLRPTNG</sequence>
<reference evidence="2" key="1">
    <citation type="journal article" date="2021" name="Open Biol.">
        <title>Shared evolutionary footprints suggest mitochondrial oxidative damage underlies multiple complex I losses in fungi.</title>
        <authorList>
            <person name="Schikora-Tamarit M.A."/>
            <person name="Marcet-Houben M."/>
            <person name="Nosek J."/>
            <person name="Gabaldon T."/>
        </authorList>
    </citation>
    <scope>NUCLEOTIDE SEQUENCE</scope>
    <source>
        <strain evidence="2">CBS6075</strain>
    </source>
</reference>
<name>A0A9P8P4J2_9ASCO</name>
<feature type="region of interest" description="Disordered" evidence="1">
    <location>
        <begin position="42"/>
        <end position="62"/>
    </location>
</feature>
<dbReference type="Proteomes" id="UP000769157">
    <property type="component" value="Unassembled WGS sequence"/>
</dbReference>
<proteinExistence type="predicted"/>
<dbReference type="EMBL" id="JAEUBE010000295">
    <property type="protein sequence ID" value="KAH3665413.1"/>
    <property type="molecule type" value="Genomic_DNA"/>
</dbReference>
<protein>
    <submittedName>
        <fullName evidence="2">Uncharacterized protein</fullName>
    </submittedName>
</protein>
<keyword evidence="3" id="KW-1185">Reference proteome</keyword>
<dbReference type="AlphaFoldDB" id="A0A9P8P4J2"/>
<dbReference type="GeneID" id="70235562"/>
<evidence type="ECO:0000313" key="3">
    <source>
        <dbReference type="Proteomes" id="UP000769157"/>
    </source>
</evidence>
<gene>
    <name evidence="2" type="ORF">OGAPHI_003597</name>
</gene>